<proteinExistence type="predicted"/>
<feature type="transmembrane region" description="Helical" evidence="5">
    <location>
        <begin position="115"/>
        <end position="133"/>
    </location>
</feature>
<dbReference type="HOGENOM" id="CLU_003182_13_2_0"/>
<dbReference type="SUPFAM" id="SSF52091">
    <property type="entry name" value="SpoIIaa-like"/>
    <property type="match status" value="1"/>
</dbReference>
<dbReference type="Pfam" id="PF01740">
    <property type="entry name" value="STAS"/>
    <property type="match status" value="1"/>
</dbReference>
<evidence type="ECO:0000256" key="5">
    <source>
        <dbReference type="SAM" id="Phobius"/>
    </source>
</evidence>
<dbReference type="OrthoDB" id="9771198at2"/>
<evidence type="ECO:0000313" key="8">
    <source>
        <dbReference type="Proteomes" id="UP000000798"/>
    </source>
</evidence>
<feature type="transmembrane region" description="Helical" evidence="5">
    <location>
        <begin position="86"/>
        <end position="103"/>
    </location>
</feature>
<keyword evidence="4 5" id="KW-0472">Membrane</keyword>
<feature type="transmembrane region" description="Helical" evidence="5">
    <location>
        <begin position="361"/>
        <end position="379"/>
    </location>
</feature>
<organism evidence="7 8">
    <name type="scientific">Aquifex aeolicus (strain VF5)</name>
    <dbReference type="NCBI Taxonomy" id="224324"/>
    <lineage>
        <taxon>Bacteria</taxon>
        <taxon>Pseudomonadati</taxon>
        <taxon>Aquificota</taxon>
        <taxon>Aquificia</taxon>
        <taxon>Aquificales</taxon>
        <taxon>Aquificaceae</taxon>
        <taxon>Aquifex</taxon>
    </lineage>
</organism>
<keyword evidence="2 5" id="KW-0812">Transmembrane</keyword>
<evidence type="ECO:0000259" key="6">
    <source>
        <dbReference type="PROSITE" id="PS50801"/>
    </source>
</evidence>
<dbReference type="STRING" id="224324.aq_1268"/>
<dbReference type="KEGG" id="aae:aq_1268"/>
<dbReference type="AlphaFoldDB" id="O67306"/>
<keyword evidence="8" id="KW-1185">Reference proteome</keyword>
<feature type="transmembrane region" description="Helical" evidence="5">
    <location>
        <begin position="6"/>
        <end position="24"/>
    </location>
</feature>
<evidence type="ECO:0000256" key="3">
    <source>
        <dbReference type="ARBA" id="ARBA00022989"/>
    </source>
</evidence>
<dbReference type="InterPro" id="IPR036513">
    <property type="entry name" value="STAS_dom_sf"/>
</dbReference>
<dbReference type="EnsemblBacteria" id="AAC07275">
    <property type="protein sequence ID" value="AAC07275"/>
    <property type="gene ID" value="aq_1268"/>
</dbReference>
<name>O67306_AQUAE</name>
<feature type="domain" description="STAS" evidence="6">
    <location>
        <begin position="458"/>
        <end position="568"/>
    </location>
</feature>
<feature type="transmembrane region" description="Helical" evidence="5">
    <location>
        <begin position="214"/>
        <end position="233"/>
    </location>
</feature>
<dbReference type="PATRIC" id="fig|224324.8.peg.989"/>
<dbReference type="Gene3D" id="3.30.750.24">
    <property type="entry name" value="STAS domain"/>
    <property type="match status" value="1"/>
</dbReference>
<gene>
    <name evidence="7" type="primary">hvsT</name>
    <name evidence="7" type="ordered locus">aq_1268</name>
</gene>
<dbReference type="Proteomes" id="UP000000798">
    <property type="component" value="Chromosome"/>
</dbReference>
<dbReference type="PROSITE" id="PS50801">
    <property type="entry name" value="STAS"/>
    <property type="match status" value="1"/>
</dbReference>
<dbReference type="CDD" id="cd07042">
    <property type="entry name" value="STAS_SulP_like_sulfate_transporter"/>
    <property type="match status" value="1"/>
</dbReference>
<dbReference type="Pfam" id="PF00916">
    <property type="entry name" value="Sulfate_transp"/>
    <property type="match status" value="1"/>
</dbReference>
<dbReference type="eggNOG" id="COG0659">
    <property type="taxonomic scope" value="Bacteria"/>
</dbReference>
<protein>
    <submittedName>
        <fullName evidence="7">High affinity sulfate transporter</fullName>
    </submittedName>
</protein>
<feature type="transmembrane region" description="Helical" evidence="5">
    <location>
        <begin position="400"/>
        <end position="427"/>
    </location>
</feature>
<feature type="transmembrane region" description="Helical" evidence="5">
    <location>
        <begin position="331"/>
        <end position="355"/>
    </location>
</feature>
<dbReference type="GO" id="GO:0022857">
    <property type="term" value="F:transmembrane transporter activity"/>
    <property type="evidence" value="ECO:0000318"/>
    <property type="project" value="GO_Central"/>
</dbReference>
<dbReference type="InParanoid" id="O67306"/>
<dbReference type="EMBL" id="AE000657">
    <property type="protein sequence ID" value="AAC07275.1"/>
    <property type="molecule type" value="Genomic_DNA"/>
</dbReference>
<keyword evidence="3 5" id="KW-1133">Transmembrane helix</keyword>
<evidence type="ECO:0000256" key="2">
    <source>
        <dbReference type="ARBA" id="ARBA00022692"/>
    </source>
</evidence>
<dbReference type="GO" id="GO:0005886">
    <property type="term" value="C:plasma membrane"/>
    <property type="evidence" value="ECO:0000318"/>
    <property type="project" value="GO_Central"/>
</dbReference>
<feature type="transmembrane region" description="Helical" evidence="5">
    <location>
        <begin position="266"/>
        <end position="285"/>
    </location>
</feature>
<sequence>MKRAEEVPGITVSFSIKFPFLMWFKNYSKEGFIRDLIAGITVAAVYVPQSMAYAMLAGMPPIHGLYVAFIATIVAAIFGSSRYLNTGPVAMTCLLSASVLYGIGFEPQTPEWIKYMALLALMVGLIRLTVGLFKLGFIVDLISNSVVVGFTAAGALVIALSQFKHFFGYEVKSSTHIFEVVMDLVSKIEMTNPYTLAIGVLAYFLIWGSRRISVYLPGALIAVVVTSLLVYWYKLYDKGVAIVGEVPQGLPSPEPPPLDFAMMSKMWGGAFVVAFFGLIEAVAIAKTLAIRVGDKWDPNQELIGQGLANVAVSFFKGFPAGGSFSRSSLNFALGAVSPLASVISGALVGLTLFLFAPAFYYLPKATLAAIVLSAVVNLIRPQDILKLYRINKIDGVVAGLTFLSVFFMDLWVAITLGVLLSLGSFVYKTMYPRIVTLTRDPVTRTFVNAEKRGLPECPQIMFIRPNMSIYFGNAQYVYDYIMNKVEDALFNGRPLKFVLIDMEAVNYVDATGAETIVRLVKDIKQKGVEVAFANIGCDVYPILENAGFDEVVNQDLVFNAKGEAIGKLFEKLDHDYCREKCPYAVFDECLEVKPPEKVQELKKAS</sequence>
<comment type="subcellular location">
    <subcellularLocation>
        <location evidence="1">Membrane</location>
        <topology evidence="1">Multi-pass membrane protein</topology>
    </subcellularLocation>
</comment>
<dbReference type="FunCoup" id="O67306">
    <property type="interactions" value="128"/>
</dbReference>
<dbReference type="PIR" id="G70409">
    <property type="entry name" value="G70409"/>
</dbReference>
<evidence type="ECO:0000256" key="4">
    <source>
        <dbReference type="ARBA" id="ARBA00023136"/>
    </source>
</evidence>
<feature type="transmembrane region" description="Helical" evidence="5">
    <location>
        <begin position="191"/>
        <end position="207"/>
    </location>
</feature>
<dbReference type="InterPro" id="IPR011547">
    <property type="entry name" value="SLC26A/SulP_dom"/>
</dbReference>
<dbReference type="NCBIfam" id="TIGR00815">
    <property type="entry name" value="sulP"/>
    <property type="match status" value="1"/>
</dbReference>
<dbReference type="GO" id="GO:0055085">
    <property type="term" value="P:transmembrane transport"/>
    <property type="evidence" value="ECO:0000318"/>
    <property type="project" value="GO_Central"/>
</dbReference>
<dbReference type="InterPro" id="IPR001902">
    <property type="entry name" value="SLC26A/SulP_fam"/>
</dbReference>
<dbReference type="PANTHER" id="PTHR11814">
    <property type="entry name" value="SULFATE TRANSPORTER"/>
    <property type="match status" value="1"/>
</dbReference>
<accession>O67306</accession>
<feature type="transmembrane region" description="Helical" evidence="5">
    <location>
        <begin position="62"/>
        <end position="79"/>
    </location>
</feature>
<reference evidence="7 8" key="1">
    <citation type="journal article" date="1998" name="Nature">
        <title>The complete genome of the hyperthermophilic bacterium Aquifex aeolicus.</title>
        <authorList>
            <person name="Deckert G."/>
            <person name="Warren P.V."/>
            <person name="Gaasterland T."/>
            <person name="Young W.G."/>
            <person name="Lenox A.L."/>
            <person name="Graham D.E."/>
            <person name="Overbeek R."/>
            <person name="Snead M.A."/>
            <person name="Keller M."/>
            <person name="Aujay M."/>
            <person name="Huber R."/>
            <person name="Feldman R.A."/>
            <person name="Short J.M."/>
            <person name="Olson G.J."/>
            <person name="Swanson R.V."/>
        </authorList>
    </citation>
    <scope>NUCLEOTIDE SEQUENCE [LARGE SCALE GENOMIC DNA]</scope>
    <source>
        <strain evidence="7 8">VF5</strain>
    </source>
</reference>
<feature type="transmembrane region" description="Helical" evidence="5">
    <location>
        <begin position="145"/>
        <end position="163"/>
    </location>
</feature>
<evidence type="ECO:0000256" key="1">
    <source>
        <dbReference type="ARBA" id="ARBA00004141"/>
    </source>
</evidence>
<dbReference type="InterPro" id="IPR002645">
    <property type="entry name" value="STAS_dom"/>
</dbReference>
<evidence type="ECO:0000313" key="7">
    <source>
        <dbReference type="EMBL" id="AAC07275.1"/>
    </source>
</evidence>